<reference evidence="6" key="1">
    <citation type="submission" date="2016-10" db="EMBL/GenBank/DDBJ databases">
        <authorList>
            <person name="Varghese N."/>
            <person name="Submissions S."/>
        </authorList>
    </citation>
    <scope>NUCLEOTIDE SEQUENCE [LARGE SCALE GENOMIC DNA]</scope>
    <source>
        <strain evidence="6">DSM 22002</strain>
    </source>
</reference>
<dbReference type="NCBIfam" id="TIGR03566">
    <property type="entry name" value="FMN_reduc_MsuE"/>
    <property type="match status" value="1"/>
</dbReference>
<evidence type="ECO:0000313" key="6">
    <source>
        <dbReference type="Proteomes" id="UP000198822"/>
    </source>
</evidence>
<evidence type="ECO:0000313" key="5">
    <source>
        <dbReference type="EMBL" id="SDH89722.1"/>
    </source>
</evidence>
<dbReference type="STRING" id="399736.SAMN04489720_2770"/>
<dbReference type="PANTHER" id="PTHR43408">
    <property type="entry name" value="FMN REDUCTASE (NADPH)"/>
    <property type="match status" value="1"/>
</dbReference>
<dbReference type="Pfam" id="PF03358">
    <property type="entry name" value="FMN_red"/>
    <property type="match status" value="1"/>
</dbReference>
<dbReference type="GO" id="GO:0016491">
    <property type="term" value="F:oxidoreductase activity"/>
    <property type="evidence" value="ECO:0007669"/>
    <property type="project" value="UniProtKB-KW"/>
</dbReference>
<name>A0A1G8G5W2_9MICO</name>
<keyword evidence="1" id="KW-0285">Flavoprotein</keyword>
<keyword evidence="3" id="KW-0560">Oxidoreductase</keyword>
<dbReference type="InterPro" id="IPR051814">
    <property type="entry name" value="NAD(P)H-dep_FMN_reductase"/>
</dbReference>
<evidence type="ECO:0000256" key="2">
    <source>
        <dbReference type="ARBA" id="ARBA00022643"/>
    </source>
</evidence>
<proteinExistence type="predicted"/>
<dbReference type="Proteomes" id="UP000198822">
    <property type="component" value="Chromosome I"/>
</dbReference>
<dbReference type="PANTHER" id="PTHR43408:SF2">
    <property type="entry name" value="FMN REDUCTASE (NADPH)"/>
    <property type="match status" value="1"/>
</dbReference>
<sequence>MSDLPETPLRVVGVNGSLQTVSKTGALLDAVLATIGDRTSVDLRRIDLATIASGFAGAVDRTQLSVEVEDALAAVEEADVLVVGTPVYRASFTGLFKHFFDFVEQRALVDTPVLLTATGGSDRHTLTIEHQLRPLFGFFQALTLPTGVYGSSADFADGRVASPDLLARIDTAVDRSLPFVLQRVRPTVPARW</sequence>
<evidence type="ECO:0000256" key="3">
    <source>
        <dbReference type="ARBA" id="ARBA00023002"/>
    </source>
</evidence>
<keyword evidence="2" id="KW-0288">FMN</keyword>
<dbReference type="AlphaFoldDB" id="A0A1G8G5W2"/>
<dbReference type="InterPro" id="IPR019912">
    <property type="entry name" value="FMN_Rdtase_MsuE-like"/>
</dbReference>
<protein>
    <submittedName>
        <fullName evidence="5">FMN reductase</fullName>
    </submittedName>
</protein>
<dbReference type="OrthoDB" id="1643408at2"/>
<dbReference type="InterPro" id="IPR005025">
    <property type="entry name" value="FMN_Rdtase-like_dom"/>
</dbReference>
<organism evidence="5 6">
    <name type="scientific">Agrococcus jejuensis</name>
    <dbReference type="NCBI Taxonomy" id="399736"/>
    <lineage>
        <taxon>Bacteria</taxon>
        <taxon>Bacillati</taxon>
        <taxon>Actinomycetota</taxon>
        <taxon>Actinomycetes</taxon>
        <taxon>Micrococcales</taxon>
        <taxon>Microbacteriaceae</taxon>
        <taxon>Agrococcus</taxon>
    </lineage>
</organism>
<feature type="domain" description="NADPH-dependent FMN reductase-like" evidence="4">
    <location>
        <begin position="10"/>
        <end position="152"/>
    </location>
</feature>
<evidence type="ECO:0000259" key="4">
    <source>
        <dbReference type="Pfam" id="PF03358"/>
    </source>
</evidence>
<accession>A0A1G8G5W2</accession>
<dbReference type="Gene3D" id="3.40.50.360">
    <property type="match status" value="1"/>
</dbReference>
<dbReference type="RefSeq" id="WP_092505925.1">
    <property type="nucleotide sequence ID" value="NZ_LT629695.1"/>
</dbReference>
<dbReference type="EMBL" id="LT629695">
    <property type="protein sequence ID" value="SDH89722.1"/>
    <property type="molecule type" value="Genomic_DNA"/>
</dbReference>
<dbReference type="InterPro" id="IPR029039">
    <property type="entry name" value="Flavoprotein-like_sf"/>
</dbReference>
<gene>
    <name evidence="5" type="ORF">SAMN04489720_2770</name>
</gene>
<dbReference type="SUPFAM" id="SSF52218">
    <property type="entry name" value="Flavoproteins"/>
    <property type="match status" value="1"/>
</dbReference>
<evidence type="ECO:0000256" key="1">
    <source>
        <dbReference type="ARBA" id="ARBA00022630"/>
    </source>
</evidence>
<keyword evidence="6" id="KW-1185">Reference proteome</keyword>